<accession>D6TIF6</accession>
<organism evidence="1 2">
    <name type="scientific">Ktedonobacter racemifer DSM 44963</name>
    <dbReference type="NCBI Taxonomy" id="485913"/>
    <lineage>
        <taxon>Bacteria</taxon>
        <taxon>Bacillati</taxon>
        <taxon>Chloroflexota</taxon>
        <taxon>Ktedonobacteria</taxon>
        <taxon>Ktedonobacterales</taxon>
        <taxon>Ktedonobacteraceae</taxon>
        <taxon>Ktedonobacter</taxon>
    </lineage>
</organism>
<comment type="caution">
    <text evidence="1">The sequence shown here is derived from an EMBL/GenBank/DDBJ whole genome shotgun (WGS) entry which is preliminary data.</text>
</comment>
<dbReference type="STRING" id="485913.Krac_10756"/>
<sequence>MSKQRLVIADDHPVVRAGLEGMLVSDTPHRLKPSSF</sequence>
<evidence type="ECO:0000313" key="2">
    <source>
        <dbReference type="Proteomes" id="UP000004508"/>
    </source>
</evidence>
<evidence type="ECO:0008006" key="3">
    <source>
        <dbReference type="Google" id="ProtNLM"/>
    </source>
</evidence>
<gene>
    <name evidence="1" type="ORF">Krac_10756</name>
</gene>
<reference evidence="1 2" key="1">
    <citation type="journal article" date="2011" name="Stand. Genomic Sci.">
        <title>Non-contiguous finished genome sequence and contextual data of the filamentous soil bacterium Ktedonobacter racemifer type strain (SOSP1-21).</title>
        <authorList>
            <person name="Chang Y.J."/>
            <person name="Land M."/>
            <person name="Hauser L."/>
            <person name="Chertkov O."/>
            <person name="Del Rio T.G."/>
            <person name="Nolan M."/>
            <person name="Copeland A."/>
            <person name="Tice H."/>
            <person name="Cheng J.F."/>
            <person name="Lucas S."/>
            <person name="Han C."/>
            <person name="Goodwin L."/>
            <person name="Pitluck S."/>
            <person name="Ivanova N."/>
            <person name="Ovchinikova G."/>
            <person name="Pati A."/>
            <person name="Chen A."/>
            <person name="Palaniappan K."/>
            <person name="Mavromatis K."/>
            <person name="Liolios K."/>
            <person name="Brettin T."/>
            <person name="Fiebig A."/>
            <person name="Rohde M."/>
            <person name="Abt B."/>
            <person name="Goker M."/>
            <person name="Detter J.C."/>
            <person name="Woyke T."/>
            <person name="Bristow J."/>
            <person name="Eisen J.A."/>
            <person name="Markowitz V."/>
            <person name="Hugenholtz P."/>
            <person name="Kyrpides N.C."/>
            <person name="Klenk H.P."/>
            <person name="Lapidus A."/>
        </authorList>
    </citation>
    <scope>NUCLEOTIDE SEQUENCE [LARGE SCALE GENOMIC DNA]</scope>
    <source>
        <strain evidence="2">DSM 44963</strain>
    </source>
</reference>
<keyword evidence="2" id="KW-1185">Reference proteome</keyword>
<dbReference type="InParanoid" id="D6TIF6"/>
<dbReference type="Proteomes" id="UP000004508">
    <property type="component" value="Unassembled WGS sequence"/>
</dbReference>
<dbReference type="AlphaFoldDB" id="D6TIF6"/>
<name>D6TIF6_KTERA</name>
<protein>
    <recommendedName>
        <fullName evidence="3">Response regulator receiver protein</fullName>
    </recommendedName>
</protein>
<dbReference type="EMBL" id="ADVG01000001">
    <property type="protein sequence ID" value="EFH89213.1"/>
    <property type="molecule type" value="Genomic_DNA"/>
</dbReference>
<proteinExistence type="predicted"/>
<evidence type="ECO:0000313" key="1">
    <source>
        <dbReference type="EMBL" id="EFH89213.1"/>
    </source>
</evidence>